<dbReference type="Pfam" id="PF13487">
    <property type="entry name" value="HD_5"/>
    <property type="match status" value="1"/>
</dbReference>
<dbReference type="GO" id="GO:0004112">
    <property type="term" value="F:cyclic-nucleotide phosphodiesterase activity"/>
    <property type="evidence" value="ECO:0007669"/>
    <property type="project" value="UniProtKB-ARBA"/>
</dbReference>
<dbReference type="RefSeq" id="WP_072891076.1">
    <property type="nucleotide sequence ID" value="NZ_FQVW01000029.1"/>
</dbReference>
<feature type="transmembrane region" description="Helical" evidence="2">
    <location>
        <begin position="367"/>
        <end position="388"/>
    </location>
</feature>
<feature type="transmembrane region" description="Helical" evidence="2">
    <location>
        <begin position="257"/>
        <end position="274"/>
    </location>
</feature>
<dbReference type="Gene3D" id="1.10.3210.10">
    <property type="entry name" value="Hypothetical protein af1432"/>
    <property type="match status" value="1"/>
</dbReference>
<feature type="transmembrane region" description="Helical" evidence="2">
    <location>
        <begin position="220"/>
        <end position="242"/>
    </location>
</feature>
<evidence type="ECO:0000313" key="4">
    <source>
        <dbReference type="EMBL" id="SHG37344.1"/>
    </source>
</evidence>
<evidence type="ECO:0000256" key="1">
    <source>
        <dbReference type="ARBA" id="ARBA00022801"/>
    </source>
</evidence>
<keyword evidence="1" id="KW-0378">Hydrolase</keyword>
<evidence type="ECO:0000259" key="3">
    <source>
        <dbReference type="PROSITE" id="PS51832"/>
    </source>
</evidence>
<dbReference type="PANTHER" id="PTHR45228:SF1">
    <property type="entry name" value="CYCLIC DI-GMP PHOSPHODIESTERASE TM_0186"/>
    <property type="match status" value="1"/>
</dbReference>
<feature type="domain" description="HD-GYP" evidence="3">
    <location>
        <begin position="406"/>
        <end position="603"/>
    </location>
</feature>
<proteinExistence type="predicted"/>
<dbReference type="InterPro" id="IPR008979">
    <property type="entry name" value="Galactose-bd-like_sf"/>
</dbReference>
<dbReference type="Gene3D" id="2.60.120.260">
    <property type="entry name" value="Galactose-binding domain-like"/>
    <property type="match status" value="1"/>
</dbReference>
<dbReference type="InterPro" id="IPR037522">
    <property type="entry name" value="HD_GYP_dom"/>
</dbReference>
<keyword evidence="5" id="KW-1185">Reference proteome</keyword>
<dbReference type="PROSITE" id="PS51257">
    <property type="entry name" value="PROKAR_LIPOPROTEIN"/>
    <property type="match status" value="1"/>
</dbReference>
<accession>A0A1M5J9U7</accession>
<reference evidence="4 5" key="1">
    <citation type="submission" date="2016-11" db="EMBL/GenBank/DDBJ databases">
        <authorList>
            <person name="Jaros S."/>
            <person name="Januszkiewicz K."/>
            <person name="Wedrychowicz H."/>
        </authorList>
    </citation>
    <scope>NUCLEOTIDE SEQUENCE [LARGE SCALE GENOMIC DNA]</scope>
    <source>
        <strain evidence="4 5">IBRC-M 10683</strain>
    </source>
</reference>
<feature type="transmembrane region" description="Helical" evidence="2">
    <location>
        <begin position="314"/>
        <end position="332"/>
    </location>
</feature>
<dbReference type="PROSITE" id="PS51832">
    <property type="entry name" value="HD_GYP"/>
    <property type="match status" value="1"/>
</dbReference>
<dbReference type="STRING" id="930117.SAMN05216225_10295"/>
<dbReference type="Proteomes" id="UP000183988">
    <property type="component" value="Unassembled WGS sequence"/>
</dbReference>
<dbReference type="FunFam" id="1.10.3210.10:FF:000018">
    <property type="entry name" value="Two-component system response regulator"/>
    <property type="match status" value="1"/>
</dbReference>
<dbReference type="EMBL" id="FQVW01000029">
    <property type="protein sequence ID" value="SHG37344.1"/>
    <property type="molecule type" value="Genomic_DNA"/>
</dbReference>
<dbReference type="SUPFAM" id="SSF109604">
    <property type="entry name" value="HD-domain/PDEase-like"/>
    <property type="match status" value="1"/>
</dbReference>
<dbReference type="Pfam" id="PF07695">
    <property type="entry name" value="7TMR-DISM_7TM"/>
    <property type="match status" value="1"/>
</dbReference>
<dbReference type="SMART" id="SM00471">
    <property type="entry name" value="HDc"/>
    <property type="match status" value="1"/>
</dbReference>
<dbReference type="AlphaFoldDB" id="A0A1M5J9U7"/>
<feature type="transmembrane region" description="Helical" evidence="2">
    <location>
        <begin position="194"/>
        <end position="213"/>
    </location>
</feature>
<dbReference type="InterPro" id="IPR011623">
    <property type="entry name" value="7TMR_DISM_rcpt_extracell_dom1"/>
</dbReference>
<dbReference type="CDD" id="cd00077">
    <property type="entry name" value="HDc"/>
    <property type="match status" value="1"/>
</dbReference>
<name>A0A1M5J9U7_9BACI</name>
<gene>
    <name evidence="4" type="ORF">SAMN05216225_10295</name>
</gene>
<dbReference type="SUPFAM" id="SSF49785">
    <property type="entry name" value="Galactose-binding domain-like"/>
    <property type="match status" value="1"/>
</dbReference>
<feature type="transmembrane region" description="Helical" evidence="2">
    <location>
        <begin position="344"/>
        <end position="361"/>
    </location>
</feature>
<dbReference type="GO" id="GO:0009214">
    <property type="term" value="P:cyclic nucleotide catabolic process"/>
    <property type="evidence" value="ECO:0007669"/>
    <property type="project" value="UniProtKB-ARBA"/>
</dbReference>
<feature type="transmembrane region" description="Helical" evidence="2">
    <location>
        <begin position="286"/>
        <end position="308"/>
    </location>
</feature>
<dbReference type="InterPro" id="IPR052020">
    <property type="entry name" value="Cyclic_di-GMP/3'3'-cGAMP_PDE"/>
</dbReference>
<evidence type="ECO:0000256" key="2">
    <source>
        <dbReference type="SAM" id="Phobius"/>
    </source>
</evidence>
<keyword evidence="2" id="KW-0812">Transmembrane</keyword>
<keyword evidence="2" id="KW-1133">Transmembrane helix</keyword>
<dbReference type="PANTHER" id="PTHR45228">
    <property type="entry name" value="CYCLIC DI-GMP PHOSPHODIESTERASE TM_0186-RELATED"/>
    <property type="match status" value="1"/>
</dbReference>
<sequence>MKRNHIIFSLYIIIITFLVGCQNVQDAHIKSGQLTLLDTETITSLNGEWHFYPNELVEPSDFQTGEKLPAEKISVPGTWEKNLDYGTYQLHIHYPDHSLGSPQAMNIPQIFNSYKLFINGELILENGTVGNTEGSSEPLGIPTTVYFTVANPKTDILIQVSNFHNRSAGIPDPLYIGNPTQIEKQTESNLILEWFSIGAIIAIALMHITVYWYRKTDTVFLYFGLFCLFIGLRVLLVGQSYIFHLFPFISWRIVQKLNYSFIFVSIPLFIKYFALLFPNHRWKEQIYYIALITSVCCTIFIFFTNVHLFTNTAYIMYPLVAMVIAYLLYILYKAILRKEVGAKFIGIFLVILLGTVINDLLYNEEIVQTMILMPIGLVAYCGAQAYVISVKYSDANIKAESLNEELETTQSNVIFTLGQIIESRSNETGYHVRRVAEYSKLLALKHGMSSEEANKIKIASVMHDVGKVAISDDILLKPGKLTEEEYTIIQAHTSIGYDLLKHSKRDLMKAAAVIAYTHHERFDGTGYPRGLKGEEIPLYGRIVAIVDVFDALGSDRVYKKAWKMDDIITYFQEQKGKQFDPKLIDIFLTHIEEFIEIKEAYRER</sequence>
<protein>
    <submittedName>
        <fullName evidence="4">7TM diverse intracellular signalling</fullName>
    </submittedName>
</protein>
<evidence type="ECO:0000313" key="5">
    <source>
        <dbReference type="Proteomes" id="UP000183988"/>
    </source>
</evidence>
<organism evidence="4 5">
    <name type="scientific">Ornithinibacillus halophilus</name>
    <dbReference type="NCBI Taxonomy" id="930117"/>
    <lineage>
        <taxon>Bacteria</taxon>
        <taxon>Bacillati</taxon>
        <taxon>Bacillota</taxon>
        <taxon>Bacilli</taxon>
        <taxon>Bacillales</taxon>
        <taxon>Bacillaceae</taxon>
        <taxon>Ornithinibacillus</taxon>
    </lineage>
</organism>
<keyword evidence="2" id="KW-0472">Membrane</keyword>
<dbReference type="InterPro" id="IPR003607">
    <property type="entry name" value="HD/PDEase_dom"/>
</dbReference>